<dbReference type="InterPro" id="IPR013785">
    <property type="entry name" value="Aldolase_TIM"/>
</dbReference>
<dbReference type="UniPathway" id="UPA00253">
    <property type="reaction ID" value="UER00331"/>
</dbReference>
<evidence type="ECO:0000256" key="5">
    <source>
        <dbReference type="ARBA" id="ARBA00011944"/>
    </source>
</evidence>
<accession>A0A831WRE8</accession>
<organism evidence="15">
    <name type="scientific">Prosthecochloris aestuarii</name>
    <dbReference type="NCBI Taxonomy" id="1102"/>
    <lineage>
        <taxon>Bacteria</taxon>
        <taxon>Pseudomonadati</taxon>
        <taxon>Chlorobiota</taxon>
        <taxon>Chlorobiia</taxon>
        <taxon>Chlorobiales</taxon>
        <taxon>Chlorobiaceae</taxon>
        <taxon>Prosthecochloris</taxon>
    </lineage>
</organism>
<comment type="function">
    <text evidence="1">Involved in the catabolism of quinolinic acid (QA).</text>
</comment>
<dbReference type="Gene3D" id="3.90.1170.20">
    <property type="entry name" value="Quinolinate phosphoribosyl transferase, N-terminal domain"/>
    <property type="match status" value="1"/>
</dbReference>
<dbReference type="Pfam" id="PF01729">
    <property type="entry name" value="QRPTase_C"/>
    <property type="match status" value="1"/>
</dbReference>
<reference evidence="15" key="1">
    <citation type="journal article" date="2020" name="mSystems">
        <title>Genome- and Community-Level Interaction Insights into Carbon Utilization and Element Cycling Functions of Hydrothermarchaeota in Hydrothermal Sediment.</title>
        <authorList>
            <person name="Zhou Z."/>
            <person name="Liu Y."/>
            <person name="Xu W."/>
            <person name="Pan J."/>
            <person name="Luo Z.H."/>
            <person name="Li M."/>
        </authorList>
    </citation>
    <scope>NUCLEOTIDE SEQUENCE [LARGE SCALE GENOMIC DNA]</scope>
    <source>
        <strain evidence="15">SpSt-1181</strain>
    </source>
</reference>
<dbReference type="Gene3D" id="3.20.20.70">
    <property type="entry name" value="Aldolase class I"/>
    <property type="match status" value="1"/>
</dbReference>
<dbReference type="SUPFAM" id="SSF51690">
    <property type="entry name" value="Nicotinate/Quinolinate PRTase C-terminal domain-like"/>
    <property type="match status" value="1"/>
</dbReference>
<dbReference type="FunFam" id="3.20.20.70:FF:000030">
    <property type="entry name" value="Nicotinate-nucleotide pyrophosphorylase, carboxylating"/>
    <property type="match status" value="1"/>
</dbReference>
<name>A0A831WRE8_PROAE</name>
<dbReference type="InterPro" id="IPR004393">
    <property type="entry name" value="NadC"/>
</dbReference>
<keyword evidence="8 12" id="KW-0808">Transferase</keyword>
<evidence type="ECO:0000256" key="8">
    <source>
        <dbReference type="ARBA" id="ARBA00022679"/>
    </source>
</evidence>
<evidence type="ECO:0000256" key="11">
    <source>
        <dbReference type="ARBA" id="ARBA00069173"/>
    </source>
</evidence>
<evidence type="ECO:0000313" key="15">
    <source>
        <dbReference type="EMBL" id="HED30745.1"/>
    </source>
</evidence>
<evidence type="ECO:0000256" key="6">
    <source>
        <dbReference type="ARBA" id="ARBA00022642"/>
    </source>
</evidence>
<protein>
    <recommendedName>
        <fullName evidence="11">Probable nicotinate-nucleotide pyrophosphorylase [carboxylating]</fullName>
        <ecNumber evidence="5">2.4.2.19</ecNumber>
    </recommendedName>
    <alternativeName>
        <fullName evidence="9">Quinolinate phosphoribosyltransferase [decarboxylating]</fullName>
    </alternativeName>
</protein>
<evidence type="ECO:0000256" key="2">
    <source>
        <dbReference type="ARBA" id="ARBA00004893"/>
    </source>
</evidence>
<dbReference type="PANTHER" id="PTHR32179:SF3">
    <property type="entry name" value="NICOTINATE-NUCLEOTIDE PYROPHOSPHORYLASE [CARBOXYLATING]"/>
    <property type="match status" value="1"/>
</dbReference>
<dbReference type="PIRSF" id="PIRSF006250">
    <property type="entry name" value="NadC_ModD"/>
    <property type="match status" value="1"/>
</dbReference>
<proteinExistence type="inferred from homology"/>
<dbReference type="InterPro" id="IPR027277">
    <property type="entry name" value="NadC/ModD"/>
</dbReference>
<keyword evidence="7 12" id="KW-0328">Glycosyltransferase</keyword>
<feature type="domain" description="Quinolinate phosphoribosyl transferase C-terminal" evidence="13">
    <location>
        <begin position="117"/>
        <end position="287"/>
    </location>
</feature>
<sequence>MKQRDFQDFFDMCRTRAIMQALEEDRYDGDVTTLATIDPLQKGTAVITAKGRGVLSGADVAAQVFVLLDQTITVNKLREDGERLEPGDRVMEVSGPMSSLLVAERTALNFMQRMSGIATRTRSYADLIAHTRARILDTRKTAPGLRYFDKEAVKTGGGMNHRFGLFDLVLIKDNHIDAAGGIVEAVGRARAYLVEKGLTMQIEVEVRSLDELKLALGASPDIILLDNFSLDHTRRAVDLVKVDHPRVTLEASGNISRETIVGVAETGVDFISIGELTHSVTALDLSMTIAKEGGSQGAEKTC</sequence>
<dbReference type="GO" id="GO:0034213">
    <property type="term" value="P:quinolinate catabolic process"/>
    <property type="evidence" value="ECO:0007669"/>
    <property type="project" value="TreeGrafter"/>
</dbReference>
<dbReference type="SUPFAM" id="SSF54675">
    <property type="entry name" value="Nicotinate/Quinolinate PRTase N-terminal domain-like"/>
    <property type="match status" value="1"/>
</dbReference>
<dbReference type="InterPro" id="IPR036068">
    <property type="entry name" value="Nicotinate_pribotase-like_C"/>
</dbReference>
<dbReference type="InterPro" id="IPR002638">
    <property type="entry name" value="Quinolinate_PRibosylTrfase_C"/>
</dbReference>
<comment type="similarity">
    <text evidence="3 12">Belongs to the NadC/ModD family.</text>
</comment>
<dbReference type="InterPro" id="IPR037128">
    <property type="entry name" value="Quinolinate_PRibosylTase_N_sf"/>
</dbReference>
<evidence type="ECO:0000256" key="7">
    <source>
        <dbReference type="ARBA" id="ARBA00022676"/>
    </source>
</evidence>
<dbReference type="Proteomes" id="UP000886335">
    <property type="component" value="Unassembled WGS sequence"/>
</dbReference>
<gene>
    <name evidence="15" type="primary">nadC</name>
    <name evidence="15" type="ORF">ENN50_03445</name>
</gene>
<comment type="pathway">
    <text evidence="2">Cofactor biosynthesis; NAD(+) biosynthesis; nicotinate D-ribonucleotide from quinolinate: step 1/1.</text>
</comment>
<dbReference type="AlphaFoldDB" id="A0A831WRE8"/>
<dbReference type="EC" id="2.4.2.19" evidence="5"/>
<comment type="caution">
    <text evidence="15">The sequence shown here is derived from an EMBL/GenBank/DDBJ whole genome shotgun (WGS) entry which is preliminary data.</text>
</comment>
<dbReference type="Pfam" id="PF02749">
    <property type="entry name" value="QRPTase_N"/>
    <property type="match status" value="1"/>
</dbReference>
<dbReference type="GO" id="GO:0009435">
    <property type="term" value="P:NAD+ biosynthetic process"/>
    <property type="evidence" value="ECO:0007669"/>
    <property type="project" value="UniProtKB-UniPathway"/>
</dbReference>
<evidence type="ECO:0000259" key="13">
    <source>
        <dbReference type="Pfam" id="PF01729"/>
    </source>
</evidence>
<dbReference type="GO" id="GO:0004514">
    <property type="term" value="F:nicotinate-nucleotide diphosphorylase (carboxylating) activity"/>
    <property type="evidence" value="ECO:0007669"/>
    <property type="project" value="UniProtKB-EC"/>
</dbReference>
<dbReference type="GO" id="GO:0005737">
    <property type="term" value="C:cytoplasm"/>
    <property type="evidence" value="ECO:0007669"/>
    <property type="project" value="TreeGrafter"/>
</dbReference>
<evidence type="ECO:0000259" key="14">
    <source>
        <dbReference type="Pfam" id="PF02749"/>
    </source>
</evidence>
<dbReference type="CDD" id="cd01572">
    <property type="entry name" value="QPRTase"/>
    <property type="match status" value="1"/>
</dbReference>
<feature type="domain" description="Quinolinate phosphoribosyl transferase N-terminal" evidence="14">
    <location>
        <begin position="30"/>
        <end position="115"/>
    </location>
</feature>
<comment type="catalytic activity">
    <reaction evidence="10">
        <text>nicotinate beta-D-ribonucleotide + CO2 + diphosphate = quinolinate + 5-phospho-alpha-D-ribose 1-diphosphate + 2 H(+)</text>
        <dbReference type="Rhea" id="RHEA:12733"/>
        <dbReference type="ChEBI" id="CHEBI:15378"/>
        <dbReference type="ChEBI" id="CHEBI:16526"/>
        <dbReference type="ChEBI" id="CHEBI:29959"/>
        <dbReference type="ChEBI" id="CHEBI:33019"/>
        <dbReference type="ChEBI" id="CHEBI:57502"/>
        <dbReference type="ChEBI" id="CHEBI:58017"/>
        <dbReference type="EC" id="2.4.2.19"/>
    </reaction>
</comment>
<dbReference type="EMBL" id="DSBW01000077">
    <property type="protein sequence ID" value="HED30745.1"/>
    <property type="molecule type" value="Genomic_DNA"/>
</dbReference>
<evidence type="ECO:0000256" key="10">
    <source>
        <dbReference type="ARBA" id="ARBA00047445"/>
    </source>
</evidence>
<comment type="subunit">
    <text evidence="4">Hexamer formed by 3 homodimers.</text>
</comment>
<evidence type="ECO:0000256" key="12">
    <source>
        <dbReference type="PIRNR" id="PIRNR006250"/>
    </source>
</evidence>
<evidence type="ECO:0000256" key="3">
    <source>
        <dbReference type="ARBA" id="ARBA00009400"/>
    </source>
</evidence>
<dbReference type="InterPro" id="IPR022412">
    <property type="entry name" value="Quinolinate_PRibosylTrfase_N"/>
</dbReference>
<evidence type="ECO:0000256" key="9">
    <source>
        <dbReference type="ARBA" id="ARBA00033102"/>
    </source>
</evidence>
<keyword evidence="6" id="KW-0662">Pyridine nucleotide biosynthesis</keyword>
<dbReference type="PANTHER" id="PTHR32179">
    <property type="entry name" value="NICOTINATE-NUCLEOTIDE PYROPHOSPHORYLASE [CARBOXYLATING]"/>
    <property type="match status" value="1"/>
</dbReference>
<dbReference type="FunFam" id="3.90.1170.20:FF:000001">
    <property type="entry name" value="Nicotinate-nucleotide diphosphorylase (Carboxylating)"/>
    <property type="match status" value="1"/>
</dbReference>
<dbReference type="NCBIfam" id="TIGR00078">
    <property type="entry name" value="nadC"/>
    <property type="match status" value="1"/>
</dbReference>
<evidence type="ECO:0000256" key="1">
    <source>
        <dbReference type="ARBA" id="ARBA00003237"/>
    </source>
</evidence>
<evidence type="ECO:0000256" key="4">
    <source>
        <dbReference type="ARBA" id="ARBA00011218"/>
    </source>
</evidence>